<comment type="caution">
    <text evidence="3">The sequence shown here is derived from an EMBL/GenBank/DDBJ whole genome shotgun (WGS) entry which is preliminary data.</text>
</comment>
<dbReference type="InterPro" id="IPR002035">
    <property type="entry name" value="VWF_A"/>
</dbReference>
<dbReference type="Gene3D" id="3.40.50.410">
    <property type="entry name" value="von Willebrand factor, type A domain"/>
    <property type="match status" value="1"/>
</dbReference>
<dbReference type="InterPro" id="IPR050768">
    <property type="entry name" value="UPF0353/GerABKA_families"/>
</dbReference>
<protein>
    <submittedName>
        <fullName evidence="3">VWA domain-containing protein</fullName>
    </submittedName>
</protein>
<dbReference type="Pfam" id="PF00092">
    <property type="entry name" value="VWA"/>
    <property type="match status" value="1"/>
</dbReference>
<dbReference type="SMART" id="SM00327">
    <property type="entry name" value="VWA"/>
    <property type="match status" value="1"/>
</dbReference>
<feature type="transmembrane region" description="Helical" evidence="1">
    <location>
        <begin position="298"/>
        <end position="316"/>
    </location>
</feature>
<dbReference type="PANTHER" id="PTHR22550">
    <property type="entry name" value="SPORE GERMINATION PROTEIN"/>
    <property type="match status" value="1"/>
</dbReference>
<proteinExistence type="predicted"/>
<dbReference type="RefSeq" id="WP_149301188.1">
    <property type="nucleotide sequence ID" value="NZ_VTWH01000004.1"/>
</dbReference>
<keyword evidence="4" id="KW-1185">Reference proteome</keyword>
<evidence type="ECO:0000313" key="4">
    <source>
        <dbReference type="Proteomes" id="UP000324738"/>
    </source>
</evidence>
<evidence type="ECO:0000259" key="2">
    <source>
        <dbReference type="PROSITE" id="PS50234"/>
    </source>
</evidence>
<organism evidence="3 4">
    <name type="scientific">Aureimonas fodinaquatilis</name>
    <dbReference type="NCBI Taxonomy" id="2565783"/>
    <lineage>
        <taxon>Bacteria</taxon>
        <taxon>Pseudomonadati</taxon>
        <taxon>Pseudomonadota</taxon>
        <taxon>Alphaproteobacteria</taxon>
        <taxon>Hyphomicrobiales</taxon>
        <taxon>Aurantimonadaceae</taxon>
        <taxon>Aureimonas</taxon>
    </lineage>
</organism>
<dbReference type="OrthoDB" id="6206554at2"/>
<dbReference type="Proteomes" id="UP000324738">
    <property type="component" value="Unassembled WGS sequence"/>
</dbReference>
<name>A0A5B0DQ63_9HYPH</name>
<keyword evidence="1" id="KW-0472">Membrane</keyword>
<accession>A0A5B0DQ63</accession>
<evidence type="ECO:0000256" key="1">
    <source>
        <dbReference type="SAM" id="Phobius"/>
    </source>
</evidence>
<dbReference type="EMBL" id="VTWH01000004">
    <property type="protein sequence ID" value="KAA0968914.1"/>
    <property type="molecule type" value="Genomic_DNA"/>
</dbReference>
<sequence length="328" mass="35599">MYQLELPWFLLLLPLPLLVWWLLPASRQPSASIRLPFFNQVAAAAGVQPGEGAIVAKAPLRQVVVLGLAWCLVVLALARPQLVEPPIEKSEPQRDILLALDLSQSMDTKDFPAPSGEPEARVEAVKQVVSDFIAKRTGDRIALIAFGDAPYPLAPFTMDHGLVQSMVADLLPGIAGPRTALGDTLGLAIRMFEKTNVPEKVLILLTDGNDTVSKMPPLKAAETAHAKNIVVHTVAIGDPQASGENKVDVATLQQIASSTGGQYFFGADQTALAAIYTELDRITPENQKVLSWRPRIDLFQWPLAAAFLLMAGYYFLSAAWSSFQRRAA</sequence>
<dbReference type="InterPro" id="IPR036465">
    <property type="entry name" value="vWFA_dom_sf"/>
</dbReference>
<reference evidence="3 4" key="1">
    <citation type="submission" date="2019-08" db="EMBL/GenBank/DDBJ databases">
        <title>Aureimonas fodiniaquatilis sp. nov., isolated from a coal mine wastewater.</title>
        <authorList>
            <person name="Kim W."/>
        </authorList>
    </citation>
    <scope>NUCLEOTIDE SEQUENCE [LARGE SCALE GENOMIC DNA]</scope>
    <source>
        <strain evidence="3 4">CAU 1482</strain>
    </source>
</reference>
<feature type="domain" description="VWFA" evidence="2">
    <location>
        <begin position="95"/>
        <end position="279"/>
    </location>
</feature>
<dbReference type="AlphaFoldDB" id="A0A5B0DQ63"/>
<keyword evidence="1" id="KW-1133">Transmembrane helix</keyword>
<keyword evidence="1" id="KW-0812">Transmembrane</keyword>
<dbReference type="SUPFAM" id="SSF53300">
    <property type="entry name" value="vWA-like"/>
    <property type="match status" value="1"/>
</dbReference>
<gene>
    <name evidence="3" type="ORF">FPY71_15215</name>
</gene>
<evidence type="ECO:0000313" key="3">
    <source>
        <dbReference type="EMBL" id="KAA0968914.1"/>
    </source>
</evidence>
<dbReference type="PANTHER" id="PTHR22550:SF18">
    <property type="entry name" value="VWFA DOMAIN-CONTAINING PROTEIN"/>
    <property type="match status" value="1"/>
</dbReference>
<dbReference type="PROSITE" id="PS50234">
    <property type="entry name" value="VWFA"/>
    <property type="match status" value="1"/>
</dbReference>